<proteinExistence type="predicted"/>
<accession>A0A0D7A5X8</accession>
<keyword evidence="2" id="KW-1185">Reference proteome</keyword>
<evidence type="ECO:0000313" key="1">
    <source>
        <dbReference type="EMBL" id="KIY46238.1"/>
    </source>
</evidence>
<protein>
    <submittedName>
        <fullName evidence="1">Uncharacterized protein</fullName>
    </submittedName>
</protein>
<dbReference type="EMBL" id="KN882040">
    <property type="protein sequence ID" value="KIY46238.1"/>
    <property type="molecule type" value="Genomic_DNA"/>
</dbReference>
<gene>
    <name evidence="1" type="ORF">FISHEDRAFT_75842</name>
</gene>
<organism evidence="1 2">
    <name type="scientific">Fistulina hepatica ATCC 64428</name>
    <dbReference type="NCBI Taxonomy" id="1128425"/>
    <lineage>
        <taxon>Eukaryota</taxon>
        <taxon>Fungi</taxon>
        <taxon>Dikarya</taxon>
        <taxon>Basidiomycota</taxon>
        <taxon>Agaricomycotina</taxon>
        <taxon>Agaricomycetes</taxon>
        <taxon>Agaricomycetidae</taxon>
        <taxon>Agaricales</taxon>
        <taxon>Fistulinaceae</taxon>
        <taxon>Fistulina</taxon>
    </lineage>
</organism>
<dbReference type="Proteomes" id="UP000054144">
    <property type="component" value="Unassembled WGS sequence"/>
</dbReference>
<evidence type="ECO:0000313" key="2">
    <source>
        <dbReference type="Proteomes" id="UP000054144"/>
    </source>
</evidence>
<name>A0A0D7A5X8_9AGAR</name>
<dbReference type="AlphaFoldDB" id="A0A0D7A5X8"/>
<reference evidence="1 2" key="1">
    <citation type="journal article" date="2015" name="Fungal Genet. Biol.">
        <title>Evolution of novel wood decay mechanisms in Agaricales revealed by the genome sequences of Fistulina hepatica and Cylindrobasidium torrendii.</title>
        <authorList>
            <person name="Floudas D."/>
            <person name="Held B.W."/>
            <person name="Riley R."/>
            <person name="Nagy L.G."/>
            <person name="Koehler G."/>
            <person name="Ransdell A.S."/>
            <person name="Younus H."/>
            <person name="Chow J."/>
            <person name="Chiniquy J."/>
            <person name="Lipzen A."/>
            <person name="Tritt A."/>
            <person name="Sun H."/>
            <person name="Haridas S."/>
            <person name="LaButti K."/>
            <person name="Ohm R.A."/>
            <person name="Kues U."/>
            <person name="Blanchette R.A."/>
            <person name="Grigoriev I.V."/>
            <person name="Minto R.E."/>
            <person name="Hibbett D.S."/>
        </authorList>
    </citation>
    <scope>NUCLEOTIDE SEQUENCE [LARGE SCALE GENOMIC DNA]</scope>
    <source>
        <strain evidence="1 2">ATCC 64428</strain>
    </source>
</reference>
<sequence length="210" mass="23683">MSTHSTQLSTQVYFTVVGGLYKGVVTHMLRNTPTEEKDIILFPIIIKFFDCEDAMRVAKYLNNVTKALGGDNTLVTDFIGFLTAPQNISSIDHTLQEQHRSTTANSHFYSVFTSSPRVSWAIYCNWKTDISPWKSDTSTWTPGLRKFSTLRLAFAAMILCGDPDKMEQYGLIKSMTQTMVCDVPDPASHVYIISCSSEEEDDDEDELHVM</sequence>